<dbReference type="InterPro" id="IPR002481">
    <property type="entry name" value="FUR"/>
</dbReference>
<evidence type="ECO:0000256" key="11">
    <source>
        <dbReference type="PIRSR" id="PIRSR602481-1"/>
    </source>
</evidence>
<feature type="binding site" evidence="11">
    <location>
        <position position="89"/>
    </location>
    <ligand>
        <name>Zn(2+)</name>
        <dbReference type="ChEBI" id="CHEBI:29105"/>
    </ligand>
</feature>
<comment type="similarity">
    <text evidence="2">Belongs to the Fur family.</text>
</comment>
<dbReference type="SUPFAM" id="SSF46785">
    <property type="entry name" value="Winged helix' DNA-binding domain"/>
    <property type="match status" value="1"/>
</dbReference>
<feature type="binding site" evidence="11">
    <location>
        <position position="132"/>
    </location>
    <ligand>
        <name>Zn(2+)</name>
        <dbReference type="ChEBI" id="CHEBI:29105"/>
    </ligand>
</feature>
<comment type="cofactor">
    <cofactor evidence="12">
        <name>Mn(2+)</name>
        <dbReference type="ChEBI" id="CHEBI:29035"/>
    </cofactor>
    <cofactor evidence="12">
        <name>Fe(2+)</name>
        <dbReference type="ChEBI" id="CHEBI:29033"/>
    </cofactor>
    <text evidence="12">Binds 1 Mn(2+) or Fe(2+) ion per subunit.</text>
</comment>
<evidence type="ECO:0000313" key="14">
    <source>
        <dbReference type="Proteomes" id="UP000076096"/>
    </source>
</evidence>
<comment type="subcellular location">
    <subcellularLocation>
        <location evidence="1">Cytoplasm</location>
    </subcellularLocation>
</comment>
<dbReference type="Gene3D" id="1.10.10.10">
    <property type="entry name" value="Winged helix-like DNA-binding domain superfamily/Winged helix DNA-binding domain"/>
    <property type="match status" value="1"/>
</dbReference>
<dbReference type="AlphaFoldDB" id="A0A143BSR2"/>
<dbReference type="Gene3D" id="3.30.1490.190">
    <property type="match status" value="1"/>
</dbReference>
<evidence type="ECO:0000313" key="13">
    <source>
        <dbReference type="EMBL" id="AMW08287.1"/>
    </source>
</evidence>
<evidence type="ECO:0000256" key="6">
    <source>
        <dbReference type="ARBA" id="ARBA00022723"/>
    </source>
</evidence>
<feature type="binding site" evidence="11">
    <location>
        <position position="129"/>
    </location>
    <ligand>
        <name>Zn(2+)</name>
        <dbReference type="ChEBI" id="CHEBI:29105"/>
    </ligand>
</feature>
<keyword evidence="9" id="KW-0238">DNA-binding</keyword>
<dbReference type="EMBL" id="CP015098">
    <property type="protein sequence ID" value="AMW08287.1"/>
    <property type="molecule type" value="Genomic_DNA"/>
</dbReference>
<dbReference type="GO" id="GO:0005829">
    <property type="term" value="C:cytosol"/>
    <property type="evidence" value="ECO:0007669"/>
    <property type="project" value="TreeGrafter"/>
</dbReference>
<sequence length="144" mass="15738">MDETTPGEWRTTPQRTAVLTALRACDGFISAQTLHAALVADGVAVGLTTVYRTLRLLETAGHVDVVRDSDGERLYRPRPDEGHRHYLVCRECGLSLAVDAEEVERWVTRTARDIGFHAVTHTVELTGVCGGCLSGPDRRPAPDT</sequence>
<reference evidence="14" key="1">
    <citation type="submission" date="2016-04" db="EMBL/GenBank/DDBJ databases">
        <authorList>
            <person name="Zhang B."/>
        </authorList>
    </citation>
    <scope>NUCLEOTIDE SEQUENCE [LARGE SCALE GENOMIC DNA]</scope>
    <source>
        <strain evidence="14">S10</strain>
    </source>
</reference>
<evidence type="ECO:0000256" key="2">
    <source>
        <dbReference type="ARBA" id="ARBA00007957"/>
    </source>
</evidence>
<evidence type="ECO:0000256" key="1">
    <source>
        <dbReference type="ARBA" id="ARBA00004496"/>
    </source>
</evidence>
<evidence type="ECO:0000256" key="4">
    <source>
        <dbReference type="ARBA" id="ARBA00022490"/>
    </source>
</evidence>
<evidence type="ECO:0000256" key="8">
    <source>
        <dbReference type="ARBA" id="ARBA00023015"/>
    </source>
</evidence>
<dbReference type="Pfam" id="PF01475">
    <property type="entry name" value="FUR"/>
    <property type="match status" value="1"/>
</dbReference>
<keyword evidence="8" id="KW-0805">Transcription regulation</keyword>
<evidence type="ECO:0000256" key="9">
    <source>
        <dbReference type="ARBA" id="ARBA00023125"/>
    </source>
</evidence>
<evidence type="ECO:0000256" key="5">
    <source>
        <dbReference type="ARBA" id="ARBA00022491"/>
    </source>
</evidence>
<dbReference type="GO" id="GO:0045892">
    <property type="term" value="P:negative regulation of DNA-templated transcription"/>
    <property type="evidence" value="ECO:0007669"/>
    <property type="project" value="TreeGrafter"/>
</dbReference>
<evidence type="ECO:0000256" key="7">
    <source>
        <dbReference type="ARBA" id="ARBA00022833"/>
    </source>
</evidence>
<feature type="binding site" evidence="12">
    <location>
        <position position="104"/>
    </location>
    <ligand>
        <name>Fe cation</name>
        <dbReference type="ChEBI" id="CHEBI:24875"/>
    </ligand>
</feature>
<dbReference type="PANTHER" id="PTHR33202:SF2">
    <property type="entry name" value="FERRIC UPTAKE REGULATION PROTEIN"/>
    <property type="match status" value="1"/>
</dbReference>
<comment type="cofactor">
    <cofactor evidence="11">
        <name>Zn(2+)</name>
        <dbReference type="ChEBI" id="CHEBI:29105"/>
    </cofactor>
    <text evidence="11">Binds 1 zinc ion per subunit.</text>
</comment>
<gene>
    <name evidence="13" type="ORF">A4E84_01285</name>
</gene>
<dbReference type="GO" id="GO:0003700">
    <property type="term" value="F:DNA-binding transcription factor activity"/>
    <property type="evidence" value="ECO:0007669"/>
    <property type="project" value="InterPro"/>
</dbReference>
<keyword evidence="7 11" id="KW-0862">Zinc</keyword>
<feature type="binding site" evidence="11">
    <location>
        <position position="92"/>
    </location>
    <ligand>
        <name>Zn(2+)</name>
        <dbReference type="ChEBI" id="CHEBI:29105"/>
    </ligand>
</feature>
<dbReference type="KEGG" id="stsi:A4E84_01285"/>
<keyword evidence="12" id="KW-0408">Iron</keyword>
<evidence type="ECO:0000256" key="12">
    <source>
        <dbReference type="PIRSR" id="PIRSR602481-2"/>
    </source>
</evidence>
<dbReference type="InterPro" id="IPR036388">
    <property type="entry name" value="WH-like_DNA-bd_sf"/>
</dbReference>
<comment type="subunit">
    <text evidence="3">Homodimer.</text>
</comment>
<dbReference type="GO" id="GO:0008270">
    <property type="term" value="F:zinc ion binding"/>
    <property type="evidence" value="ECO:0007669"/>
    <property type="project" value="TreeGrafter"/>
</dbReference>
<proteinExistence type="inferred from homology"/>
<dbReference type="Proteomes" id="UP000076096">
    <property type="component" value="Chromosome"/>
</dbReference>
<name>A0A143BSR2_9ACTN</name>
<keyword evidence="10" id="KW-0804">Transcription</keyword>
<dbReference type="RefSeq" id="WP_062924761.1">
    <property type="nucleotide sequence ID" value="NZ_CP015098.1"/>
</dbReference>
<evidence type="ECO:0000256" key="10">
    <source>
        <dbReference type="ARBA" id="ARBA00023163"/>
    </source>
</evidence>
<dbReference type="STRING" id="1783515.A4E84_01285"/>
<dbReference type="GO" id="GO:0000976">
    <property type="term" value="F:transcription cis-regulatory region binding"/>
    <property type="evidence" value="ECO:0007669"/>
    <property type="project" value="TreeGrafter"/>
</dbReference>
<keyword evidence="5" id="KW-0678">Repressor</keyword>
<dbReference type="InterPro" id="IPR043135">
    <property type="entry name" value="Fur_C"/>
</dbReference>
<dbReference type="PANTHER" id="PTHR33202">
    <property type="entry name" value="ZINC UPTAKE REGULATION PROTEIN"/>
    <property type="match status" value="1"/>
</dbReference>
<dbReference type="GO" id="GO:1900376">
    <property type="term" value="P:regulation of secondary metabolite biosynthetic process"/>
    <property type="evidence" value="ECO:0007669"/>
    <property type="project" value="TreeGrafter"/>
</dbReference>
<organism evidence="13 14">
    <name type="scientific">Streptomyces qaidamensis</name>
    <dbReference type="NCBI Taxonomy" id="1783515"/>
    <lineage>
        <taxon>Bacteria</taxon>
        <taxon>Bacillati</taxon>
        <taxon>Actinomycetota</taxon>
        <taxon>Actinomycetes</taxon>
        <taxon>Kitasatosporales</taxon>
        <taxon>Streptomycetaceae</taxon>
        <taxon>Streptomyces</taxon>
        <taxon>Streptomyces aurantiacus group</taxon>
    </lineage>
</organism>
<keyword evidence="14" id="KW-1185">Reference proteome</keyword>
<feature type="binding site" evidence="12">
    <location>
        <position position="121"/>
    </location>
    <ligand>
        <name>Fe cation</name>
        <dbReference type="ChEBI" id="CHEBI:24875"/>
    </ligand>
</feature>
<dbReference type="CDD" id="cd07153">
    <property type="entry name" value="Fur_like"/>
    <property type="match status" value="1"/>
</dbReference>
<keyword evidence="6 11" id="KW-0479">Metal-binding</keyword>
<dbReference type="InterPro" id="IPR036390">
    <property type="entry name" value="WH_DNA-bd_sf"/>
</dbReference>
<evidence type="ECO:0000256" key="3">
    <source>
        <dbReference type="ARBA" id="ARBA00011738"/>
    </source>
</evidence>
<accession>A0A143BSR2</accession>
<protein>
    <submittedName>
        <fullName evidence="13">Transcriptional repressor</fullName>
    </submittedName>
</protein>
<keyword evidence="4" id="KW-0963">Cytoplasm</keyword>